<dbReference type="InterPro" id="IPR000182">
    <property type="entry name" value="GNAT_dom"/>
</dbReference>
<dbReference type="SUPFAM" id="SSF55729">
    <property type="entry name" value="Acyl-CoA N-acyltransferases (Nat)"/>
    <property type="match status" value="1"/>
</dbReference>
<dbReference type="GO" id="GO:0043998">
    <property type="term" value="F:histone H2A acetyltransferase activity"/>
    <property type="evidence" value="ECO:0007669"/>
    <property type="project" value="InterPro"/>
</dbReference>
<comment type="similarity">
    <text evidence="3">Belongs to the acetyltransferase family. NAA40 subfamily.</text>
</comment>
<evidence type="ECO:0000256" key="4">
    <source>
        <dbReference type="ARBA" id="ARBA00012950"/>
    </source>
</evidence>
<dbReference type="InterPro" id="IPR039949">
    <property type="entry name" value="NAA40"/>
</dbReference>
<dbReference type="EC" id="2.3.1.257" evidence="4"/>
<dbReference type="GO" id="GO:1990189">
    <property type="term" value="F:protein N-terminal-serine acetyltransferase activity"/>
    <property type="evidence" value="ECO:0007669"/>
    <property type="project" value="UniProtKB-EC"/>
</dbReference>
<evidence type="ECO:0000256" key="11">
    <source>
        <dbReference type="ARBA" id="ARBA00049524"/>
    </source>
</evidence>
<evidence type="ECO:0000313" key="13">
    <source>
        <dbReference type="EMBL" id="TVY59650.1"/>
    </source>
</evidence>
<sequence length="172" mass="19544">MEVDLIDIANKKTLDEFIHEYLPPNGDWKTWTHPTTKAAYTLSLKTAASLTPAEFDACFHLIEFTSSADYRKSKDGWKPRSKRKEMKLLDLKYLLVKTGLGTVLMRLVESIAVKIPSTEKVMLTCFTCNEKAVRFYGKAGFSKDEFSPPPKTLRNGTKVEEEYVILSKAVSR</sequence>
<proteinExistence type="inferred from homology"/>
<evidence type="ECO:0000256" key="8">
    <source>
        <dbReference type="ARBA" id="ARBA00023242"/>
    </source>
</evidence>
<name>A0A8T9BXS8_9HELO</name>
<dbReference type="Proteomes" id="UP000469558">
    <property type="component" value="Unassembled WGS sequence"/>
</dbReference>
<feature type="domain" description="N-acetyltransferase" evidence="12">
    <location>
        <begin position="98"/>
        <end position="141"/>
    </location>
</feature>
<comment type="catalytic activity">
    <reaction evidence="10">
        <text>N-terminal L-seryl-[histone H2A] + acetyl-CoA = N-terminal N(alpha)-acetyl-L-seryl-[histone H2A] + CoA + H(+)</text>
        <dbReference type="Rhea" id="RHEA:50600"/>
        <dbReference type="Rhea" id="RHEA-COMP:12742"/>
        <dbReference type="Rhea" id="RHEA-COMP:12744"/>
        <dbReference type="ChEBI" id="CHEBI:15378"/>
        <dbReference type="ChEBI" id="CHEBI:57287"/>
        <dbReference type="ChEBI" id="CHEBI:57288"/>
        <dbReference type="ChEBI" id="CHEBI:64738"/>
        <dbReference type="ChEBI" id="CHEBI:83690"/>
        <dbReference type="EC" id="2.3.1.257"/>
    </reaction>
</comment>
<evidence type="ECO:0000256" key="3">
    <source>
        <dbReference type="ARBA" id="ARBA00008870"/>
    </source>
</evidence>
<evidence type="ECO:0000256" key="7">
    <source>
        <dbReference type="ARBA" id="ARBA00022679"/>
    </source>
</evidence>
<dbReference type="Pfam" id="PF00583">
    <property type="entry name" value="Acetyltransf_1"/>
    <property type="match status" value="1"/>
</dbReference>
<dbReference type="PANTHER" id="PTHR20531:SF1">
    <property type="entry name" value="N-ALPHA-ACETYLTRANSFERASE 40"/>
    <property type="match status" value="1"/>
</dbReference>
<dbReference type="GO" id="GO:0005634">
    <property type="term" value="C:nucleus"/>
    <property type="evidence" value="ECO:0007669"/>
    <property type="project" value="UniProtKB-SubCell"/>
</dbReference>
<dbReference type="EMBL" id="QGMK01002261">
    <property type="protein sequence ID" value="TVY59650.1"/>
    <property type="molecule type" value="Genomic_DNA"/>
</dbReference>
<keyword evidence="7" id="KW-0808">Transferase</keyword>
<evidence type="ECO:0000256" key="6">
    <source>
        <dbReference type="ARBA" id="ARBA00022490"/>
    </source>
</evidence>
<dbReference type="InterPro" id="IPR016181">
    <property type="entry name" value="Acyl_CoA_acyltransferase"/>
</dbReference>
<evidence type="ECO:0000256" key="10">
    <source>
        <dbReference type="ARBA" id="ARBA00047821"/>
    </source>
</evidence>
<keyword evidence="14" id="KW-1185">Reference proteome</keyword>
<gene>
    <name evidence="13" type="ORF">LSUE1_G006604</name>
</gene>
<protein>
    <recommendedName>
        <fullName evidence="5">N-alpha-acetyltransferase 40</fullName>
        <ecNumber evidence="4">2.3.1.257</ecNumber>
    </recommendedName>
</protein>
<evidence type="ECO:0000259" key="12">
    <source>
        <dbReference type="Pfam" id="PF00583"/>
    </source>
</evidence>
<evidence type="ECO:0000256" key="2">
    <source>
        <dbReference type="ARBA" id="ARBA00004496"/>
    </source>
</evidence>
<comment type="caution">
    <text evidence="13">The sequence shown here is derived from an EMBL/GenBank/DDBJ whole genome shotgun (WGS) entry which is preliminary data.</text>
</comment>
<evidence type="ECO:0000256" key="9">
    <source>
        <dbReference type="ARBA" id="ARBA00023315"/>
    </source>
</evidence>
<evidence type="ECO:0000313" key="14">
    <source>
        <dbReference type="Proteomes" id="UP000469558"/>
    </source>
</evidence>
<comment type="catalytic activity">
    <reaction evidence="11">
        <text>N-terminal L-seryl-[histone H4] + acetyl-CoA = N-terminal N(alpha)-acetyl-L-seryl-[histone H4] + CoA + H(+)</text>
        <dbReference type="Rhea" id="RHEA:50596"/>
        <dbReference type="Rhea" id="RHEA-COMP:12740"/>
        <dbReference type="Rhea" id="RHEA-COMP:12743"/>
        <dbReference type="ChEBI" id="CHEBI:15378"/>
        <dbReference type="ChEBI" id="CHEBI:57287"/>
        <dbReference type="ChEBI" id="CHEBI:57288"/>
        <dbReference type="ChEBI" id="CHEBI:64738"/>
        <dbReference type="ChEBI" id="CHEBI:83690"/>
        <dbReference type="EC" id="2.3.1.257"/>
    </reaction>
</comment>
<dbReference type="GO" id="GO:0010485">
    <property type="term" value="F:histone H4 acetyltransferase activity"/>
    <property type="evidence" value="ECO:0007669"/>
    <property type="project" value="InterPro"/>
</dbReference>
<evidence type="ECO:0000256" key="1">
    <source>
        <dbReference type="ARBA" id="ARBA00004123"/>
    </source>
</evidence>
<dbReference type="PANTHER" id="PTHR20531">
    <property type="entry name" value="N-ALPHA-ACETYLTRANSFERASE 40"/>
    <property type="match status" value="1"/>
</dbReference>
<dbReference type="Gene3D" id="3.40.630.30">
    <property type="match status" value="2"/>
</dbReference>
<accession>A0A8T9BXS8</accession>
<keyword evidence="8" id="KW-0539">Nucleus</keyword>
<dbReference type="OrthoDB" id="424551at2759"/>
<dbReference type="AlphaFoldDB" id="A0A8T9BXS8"/>
<keyword evidence="6" id="KW-0963">Cytoplasm</keyword>
<reference evidence="13 14" key="1">
    <citation type="submission" date="2018-05" db="EMBL/GenBank/DDBJ databases">
        <title>Genome sequencing and assembly of the regulated plant pathogen Lachnellula willkommii and related sister species for the development of diagnostic species identification markers.</title>
        <authorList>
            <person name="Giroux E."/>
            <person name="Bilodeau G."/>
        </authorList>
    </citation>
    <scope>NUCLEOTIDE SEQUENCE [LARGE SCALE GENOMIC DNA]</scope>
    <source>
        <strain evidence="13 14">CBS 268.59</strain>
    </source>
</reference>
<comment type="subcellular location">
    <subcellularLocation>
        <location evidence="2">Cytoplasm</location>
    </subcellularLocation>
    <subcellularLocation>
        <location evidence="1">Nucleus</location>
    </subcellularLocation>
</comment>
<dbReference type="GO" id="GO:0005737">
    <property type="term" value="C:cytoplasm"/>
    <property type="evidence" value="ECO:0007669"/>
    <property type="project" value="UniProtKB-SubCell"/>
</dbReference>
<keyword evidence="9" id="KW-0012">Acyltransferase</keyword>
<evidence type="ECO:0000256" key="5">
    <source>
        <dbReference type="ARBA" id="ARBA00015043"/>
    </source>
</evidence>
<organism evidence="13 14">
    <name type="scientific">Lachnellula suecica</name>
    <dbReference type="NCBI Taxonomy" id="602035"/>
    <lineage>
        <taxon>Eukaryota</taxon>
        <taxon>Fungi</taxon>
        <taxon>Dikarya</taxon>
        <taxon>Ascomycota</taxon>
        <taxon>Pezizomycotina</taxon>
        <taxon>Leotiomycetes</taxon>
        <taxon>Helotiales</taxon>
        <taxon>Lachnaceae</taxon>
        <taxon>Lachnellula</taxon>
    </lineage>
</organism>